<evidence type="ECO:0000256" key="7">
    <source>
        <dbReference type="ARBA" id="ARBA00023157"/>
    </source>
</evidence>
<keyword evidence="7" id="KW-1015">Disulfide bond</keyword>
<dbReference type="Gene3D" id="3.40.30.10">
    <property type="entry name" value="Glutaredoxin"/>
    <property type="match status" value="1"/>
</dbReference>
<dbReference type="PANTHER" id="PTHR42801">
    <property type="entry name" value="THIOREDOXIN-DEPENDENT PEROXIDE REDUCTASE"/>
    <property type="match status" value="1"/>
</dbReference>
<dbReference type="InterPro" id="IPR000866">
    <property type="entry name" value="AhpC/TSA"/>
</dbReference>
<evidence type="ECO:0000256" key="6">
    <source>
        <dbReference type="ARBA" id="ARBA00023002"/>
    </source>
</evidence>
<evidence type="ECO:0000256" key="1">
    <source>
        <dbReference type="ARBA" id="ARBA00003330"/>
    </source>
</evidence>
<evidence type="ECO:0000256" key="10">
    <source>
        <dbReference type="ARBA" id="ARBA00038489"/>
    </source>
</evidence>
<dbReference type="InterPro" id="IPR013766">
    <property type="entry name" value="Thioredoxin_domain"/>
</dbReference>
<evidence type="ECO:0000256" key="8">
    <source>
        <dbReference type="ARBA" id="ARBA00023284"/>
    </source>
</evidence>
<organism evidence="14 15">
    <name type="scientific">Candidatus Kerfeldbacteria bacterium RIFCSPLOWO2_01_FULL_48_11</name>
    <dbReference type="NCBI Taxonomy" id="1798543"/>
    <lineage>
        <taxon>Bacteria</taxon>
        <taxon>Candidatus Kerfeldiibacteriota</taxon>
    </lineage>
</organism>
<comment type="catalytic activity">
    <reaction evidence="11">
        <text>a hydroperoxide + [thioredoxin]-dithiol = an alcohol + [thioredoxin]-disulfide + H2O</text>
        <dbReference type="Rhea" id="RHEA:62620"/>
        <dbReference type="Rhea" id="RHEA-COMP:10698"/>
        <dbReference type="Rhea" id="RHEA-COMP:10700"/>
        <dbReference type="ChEBI" id="CHEBI:15377"/>
        <dbReference type="ChEBI" id="CHEBI:29950"/>
        <dbReference type="ChEBI" id="CHEBI:30879"/>
        <dbReference type="ChEBI" id="CHEBI:35924"/>
        <dbReference type="ChEBI" id="CHEBI:50058"/>
        <dbReference type="EC" id="1.11.1.24"/>
    </reaction>
</comment>
<evidence type="ECO:0000256" key="9">
    <source>
        <dbReference type="ARBA" id="ARBA00032824"/>
    </source>
</evidence>
<dbReference type="CDD" id="cd03017">
    <property type="entry name" value="PRX_BCP"/>
    <property type="match status" value="1"/>
</dbReference>
<dbReference type="GO" id="GO:0008379">
    <property type="term" value="F:thioredoxin peroxidase activity"/>
    <property type="evidence" value="ECO:0007669"/>
    <property type="project" value="TreeGrafter"/>
</dbReference>
<sequence length="148" mass="16101">MGVHVGDPAPLFSLADEQGGMVALKNYYGVKPVVLIFYPGDDTPGCTKQLCAIRDNWKTFMKTGAAVFGVNHADAESHAHFSAKHQLTVPLLIDTDKKVAKSYGAIKKFFSTEVIKRTVVVIGRDGLIAYYRSGMPSNEEILSAIHTS</sequence>
<reference evidence="14 15" key="1">
    <citation type="journal article" date="2016" name="Nat. Commun.">
        <title>Thousands of microbial genomes shed light on interconnected biogeochemical processes in an aquifer system.</title>
        <authorList>
            <person name="Anantharaman K."/>
            <person name="Brown C.T."/>
            <person name="Hug L.A."/>
            <person name="Sharon I."/>
            <person name="Castelle C.J."/>
            <person name="Probst A.J."/>
            <person name="Thomas B.C."/>
            <person name="Singh A."/>
            <person name="Wilkins M.J."/>
            <person name="Karaoz U."/>
            <person name="Brodie E.L."/>
            <person name="Williams K.H."/>
            <person name="Hubbard S.S."/>
            <person name="Banfield J.F."/>
        </authorList>
    </citation>
    <scope>NUCLEOTIDE SEQUENCE [LARGE SCALE GENOMIC DNA]</scope>
</reference>
<keyword evidence="5" id="KW-0049">Antioxidant</keyword>
<dbReference type="GO" id="GO:0005737">
    <property type="term" value="C:cytoplasm"/>
    <property type="evidence" value="ECO:0007669"/>
    <property type="project" value="TreeGrafter"/>
</dbReference>
<dbReference type="Pfam" id="PF00578">
    <property type="entry name" value="AhpC-TSA"/>
    <property type="match status" value="1"/>
</dbReference>
<dbReference type="EMBL" id="MHKE01000016">
    <property type="protein sequence ID" value="OGY83008.1"/>
    <property type="molecule type" value="Genomic_DNA"/>
</dbReference>
<comment type="caution">
    <text evidence="14">The sequence shown here is derived from an EMBL/GenBank/DDBJ whole genome shotgun (WGS) entry which is preliminary data.</text>
</comment>
<dbReference type="PROSITE" id="PS51352">
    <property type="entry name" value="THIOREDOXIN_2"/>
    <property type="match status" value="1"/>
</dbReference>
<dbReference type="SUPFAM" id="SSF52833">
    <property type="entry name" value="Thioredoxin-like"/>
    <property type="match status" value="1"/>
</dbReference>
<feature type="domain" description="Thioredoxin" evidence="13">
    <location>
        <begin position="3"/>
        <end position="148"/>
    </location>
</feature>
<accession>A0A1G2B1H0</accession>
<keyword evidence="8" id="KW-0676">Redox-active center</keyword>
<evidence type="ECO:0000256" key="12">
    <source>
        <dbReference type="PIRSR" id="PIRSR000239-1"/>
    </source>
</evidence>
<evidence type="ECO:0000256" key="2">
    <source>
        <dbReference type="ARBA" id="ARBA00011245"/>
    </source>
</evidence>
<dbReference type="AlphaFoldDB" id="A0A1G2B1H0"/>
<evidence type="ECO:0000256" key="3">
    <source>
        <dbReference type="ARBA" id="ARBA00013017"/>
    </source>
</evidence>
<keyword evidence="4" id="KW-0575">Peroxidase</keyword>
<dbReference type="STRING" id="1798543.A2898_00590"/>
<dbReference type="Proteomes" id="UP000179164">
    <property type="component" value="Unassembled WGS sequence"/>
</dbReference>
<dbReference type="GO" id="GO:0034599">
    <property type="term" value="P:cellular response to oxidative stress"/>
    <property type="evidence" value="ECO:0007669"/>
    <property type="project" value="TreeGrafter"/>
</dbReference>
<evidence type="ECO:0000313" key="14">
    <source>
        <dbReference type="EMBL" id="OGY83008.1"/>
    </source>
</evidence>
<evidence type="ECO:0000313" key="15">
    <source>
        <dbReference type="Proteomes" id="UP000179164"/>
    </source>
</evidence>
<evidence type="ECO:0000256" key="4">
    <source>
        <dbReference type="ARBA" id="ARBA00022559"/>
    </source>
</evidence>
<evidence type="ECO:0000256" key="11">
    <source>
        <dbReference type="ARBA" id="ARBA00049091"/>
    </source>
</evidence>
<evidence type="ECO:0000256" key="5">
    <source>
        <dbReference type="ARBA" id="ARBA00022862"/>
    </source>
</evidence>
<name>A0A1G2B1H0_9BACT</name>
<protein>
    <recommendedName>
        <fullName evidence="3">thioredoxin-dependent peroxiredoxin</fullName>
        <ecNumber evidence="3">1.11.1.24</ecNumber>
    </recommendedName>
    <alternativeName>
        <fullName evidence="9">Thioredoxin peroxidase</fullName>
    </alternativeName>
</protein>
<evidence type="ECO:0000259" key="13">
    <source>
        <dbReference type="PROSITE" id="PS51352"/>
    </source>
</evidence>
<dbReference type="GO" id="GO:0045454">
    <property type="term" value="P:cell redox homeostasis"/>
    <property type="evidence" value="ECO:0007669"/>
    <property type="project" value="TreeGrafter"/>
</dbReference>
<comment type="function">
    <text evidence="1">Thiol-specific peroxidase that catalyzes the reduction of hydrogen peroxide and organic hydroperoxides to water and alcohols, respectively. Plays a role in cell protection against oxidative stress by detoxifying peroxides and as sensor of hydrogen peroxide-mediated signaling events.</text>
</comment>
<dbReference type="InterPro" id="IPR036249">
    <property type="entry name" value="Thioredoxin-like_sf"/>
</dbReference>
<dbReference type="EC" id="1.11.1.24" evidence="3"/>
<feature type="active site" description="Cysteine sulfenic acid (-SOH) intermediate; for peroxidase activity" evidence="12">
    <location>
        <position position="46"/>
    </location>
</feature>
<dbReference type="InterPro" id="IPR050924">
    <property type="entry name" value="Peroxiredoxin_BCP/PrxQ"/>
</dbReference>
<dbReference type="PANTHER" id="PTHR42801:SF4">
    <property type="entry name" value="AHPC_TSA FAMILY PROTEIN"/>
    <property type="match status" value="1"/>
</dbReference>
<keyword evidence="6" id="KW-0560">Oxidoreductase</keyword>
<comment type="similarity">
    <text evidence="10">Belongs to the peroxiredoxin family. BCP/PrxQ subfamily.</text>
</comment>
<gene>
    <name evidence="14" type="ORF">A2898_00590</name>
</gene>
<dbReference type="InterPro" id="IPR024706">
    <property type="entry name" value="Peroxiredoxin_AhpC-typ"/>
</dbReference>
<proteinExistence type="inferred from homology"/>
<dbReference type="PIRSF" id="PIRSF000239">
    <property type="entry name" value="AHPC"/>
    <property type="match status" value="1"/>
</dbReference>
<comment type="subunit">
    <text evidence="2">Monomer.</text>
</comment>